<dbReference type="AlphaFoldDB" id="X6LS83"/>
<dbReference type="Proteomes" id="UP000023152">
    <property type="component" value="Unassembled WGS sequence"/>
</dbReference>
<evidence type="ECO:0000256" key="1">
    <source>
        <dbReference type="SAM" id="MobiDB-lite"/>
    </source>
</evidence>
<gene>
    <name evidence="2" type="ORF">RFI_32644</name>
</gene>
<reference evidence="2 3" key="1">
    <citation type="journal article" date="2013" name="Curr. Biol.">
        <title>The Genome of the Foraminiferan Reticulomyxa filosa.</title>
        <authorList>
            <person name="Glockner G."/>
            <person name="Hulsmann N."/>
            <person name="Schleicher M."/>
            <person name="Noegel A.A."/>
            <person name="Eichinger L."/>
            <person name="Gallinger C."/>
            <person name="Pawlowski J."/>
            <person name="Sierra R."/>
            <person name="Euteneuer U."/>
            <person name="Pillet L."/>
            <person name="Moustafa A."/>
            <person name="Platzer M."/>
            <person name="Groth M."/>
            <person name="Szafranski K."/>
            <person name="Schliwa M."/>
        </authorList>
    </citation>
    <scope>NUCLEOTIDE SEQUENCE [LARGE SCALE GENOMIC DNA]</scope>
</reference>
<keyword evidence="3" id="KW-1185">Reference proteome</keyword>
<evidence type="ECO:0000313" key="2">
    <source>
        <dbReference type="EMBL" id="ETO04753.1"/>
    </source>
</evidence>
<protein>
    <submittedName>
        <fullName evidence="2">Uncharacterized protein</fullName>
    </submittedName>
</protein>
<dbReference type="EMBL" id="ASPP01028977">
    <property type="protein sequence ID" value="ETO04753.1"/>
    <property type="molecule type" value="Genomic_DNA"/>
</dbReference>
<sequence>MPATHKPVVSKDTPAPIMDPQNEGKTGYGPLKDEPLTTMYGFDVKEANTFTESTPQLARNSWYNYQLKGCLPPPISNSQQNLRMWQDLEIERLLDHTPTHEVHPQKLPDYHFWPMIQNENSPKPKVITPVMAEYHGDQSHLPRFSKLGIPKTPPQEQDFYLPLKPNGRFDWRRNIAANGYTASLFSRLGWEKRYLVNVGASEQPPLLSGFKIMSNFPIHFRQAELPWTQRITRAFSASHLDRTFIFITLYCALLLSASASGAHCYVLFSSSFSSFFLLMYATKVCCALSLDITDRNLNWNNESWNYDIKFMHYQRNKGGFHGVSENDWQMNFLNLKSMIRHHFLKFFTNHQ</sequence>
<accession>X6LS83</accession>
<name>X6LS83_RETFI</name>
<organism evidence="2 3">
    <name type="scientific">Reticulomyxa filosa</name>
    <dbReference type="NCBI Taxonomy" id="46433"/>
    <lineage>
        <taxon>Eukaryota</taxon>
        <taxon>Sar</taxon>
        <taxon>Rhizaria</taxon>
        <taxon>Retaria</taxon>
        <taxon>Foraminifera</taxon>
        <taxon>Monothalamids</taxon>
        <taxon>Reticulomyxidae</taxon>
        <taxon>Reticulomyxa</taxon>
    </lineage>
</organism>
<comment type="caution">
    <text evidence="2">The sequence shown here is derived from an EMBL/GenBank/DDBJ whole genome shotgun (WGS) entry which is preliminary data.</text>
</comment>
<proteinExistence type="predicted"/>
<evidence type="ECO:0000313" key="3">
    <source>
        <dbReference type="Proteomes" id="UP000023152"/>
    </source>
</evidence>
<feature type="region of interest" description="Disordered" evidence="1">
    <location>
        <begin position="1"/>
        <end position="33"/>
    </location>
</feature>